<feature type="signal peptide" evidence="2">
    <location>
        <begin position="1"/>
        <end position="27"/>
    </location>
</feature>
<evidence type="ECO:0000313" key="3">
    <source>
        <dbReference type="EMBL" id="SAI48032.1"/>
    </source>
</evidence>
<reference evidence="3 4" key="1">
    <citation type="submission" date="2016-03" db="EMBL/GenBank/DDBJ databases">
        <authorList>
            <consortium name="Pathogen Informatics"/>
        </authorList>
    </citation>
    <scope>NUCLEOTIDE SEQUENCE [LARGE SCALE GENOMIC DNA]</scope>
    <source>
        <strain evidence="3 4">NCTC13364</strain>
    </source>
</reference>
<accession>A0A157QQ70</accession>
<evidence type="ECO:0000256" key="2">
    <source>
        <dbReference type="SAM" id="SignalP"/>
    </source>
</evidence>
<keyword evidence="2" id="KW-0732">Signal</keyword>
<dbReference type="Pfam" id="PF03401">
    <property type="entry name" value="TctC"/>
    <property type="match status" value="1"/>
</dbReference>
<proteinExistence type="inferred from homology"/>
<dbReference type="PANTHER" id="PTHR42928">
    <property type="entry name" value="TRICARBOXYLATE-BINDING PROTEIN"/>
    <property type="match status" value="1"/>
</dbReference>
<dbReference type="InterPro" id="IPR042100">
    <property type="entry name" value="Bug_dom1"/>
</dbReference>
<organism evidence="3 4">
    <name type="scientific">Bordetella ansorpii</name>
    <dbReference type="NCBI Taxonomy" id="288768"/>
    <lineage>
        <taxon>Bacteria</taxon>
        <taxon>Pseudomonadati</taxon>
        <taxon>Pseudomonadota</taxon>
        <taxon>Betaproteobacteria</taxon>
        <taxon>Burkholderiales</taxon>
        <taxon>Alcaligenaceae</taxon>
        <taxon>Bordetella</taxon>
    </lineage>
</organism>
<dbReference type="Gene3D" id="3.40.190.150">
    <property type="entry name" value="Bordetella uptake gene, domain 1"/>
    <property type="match status" value="1"/>
</dbReference>
<sequence>MTTPFLRTAFGGALLAALFTSAAPAWAQNNAPIRLVVGAPPGGTTDIVARAIAQHMGTDMKRTFVVENRPGAGGNIAADYVAKSKNDGNTLLVTFTSFSINASLYKNLPFDTKKDFTPISMLASVPSLLVTRKDFPASSMPEFVKVVKANPGKYTTAIGALGSSLHMAGERLKMMAGVDILNVPYKGTAPAMTDLLGGQVDMMFTSSVTAKPHIKAGTVKALGVTSTKPLAEYPGVPPIGDTIKGFESNAWFALLGPANLPPEVLKDLNAAARKAVDTQAFRTMLEAESATAVSSSPEELRDFIAKDIDRYAELVQFTGAKPE</sequence>
<dbReference type="EMBL" id="FKBS01000025">
    <property type="protein sequence ID" value="SAI48032.1"/>
    <property type="molecule type" value="Genomic_DNA"/>
</dbReference>
<comment type="similarity">
    <text evidence="1">Belongs to the UPF0065 (bug) family.</text>
</comment>
<protein>
    <submittedName>
        <fullName evidence="3">Lipoprotein</fullName>
    </submittedName>
</protein>
<evidence type="ECO:0000313" key="4">
    <source>
        <dbReference type="Proteomes" id="UP000077037"/>
    </source>
</evidence>
<dbReference type="AlphaFoldDB" id="A0A157QQ70"/>
<dbReference type="Gene3D" id="3.40.190.10">
    <property type="entry name" value="Periplasmic binding protein-like II"/>
    <property type="match status" value="1"/>
</dbReference>
<dbReference type="PIRSF" id="PIRSF017082">
    <property type="entry name" value="YflP"/>
    <property type="match status" value="1"/>
</dbReference>
<gene>
    <name evidence="3" type="ORF">SAMEA1982600_03884</name>
</gene>
<name>A0A157QQ70_9BORD</name>
<feature type="chain" id="PRO_5007615321" evidence="2">
    <location>
        <begin position="28"/>
        <end position="323"/>
    </location>
</feature>
<evidence type="ECO:0000256" key="1">
    <source>
        <dbReference type="ARBA" id="ARBA00006987"/>
    </source>
</evidence>
<dbReference type="RefSeq" id="WP_235816924.1">
    <property type="nucleotide sequence ID" value="NZ_FKBS01000025.1"/>
</dbReference>
<dbReference type="Proteomes" id="UP000077037">
    <property type="component" value="Unassembled WGS sequence"/>
</dbReference>
<dbReference type="PANTHER" id="PTHR42928:SF5">
    <property type="entry name" value="BLR1237 PROTEIN"/>
    <property type="match status" value="1"/>
</dbReference>
<dbReference type="SUPFAM" id="SSF53850">
    <property type="entry name" value="Periplasmic binding protein-like II"/>
    <property type="match status" value="1"/>
</dbReference>
<keyword evidence="3" id="KW-0449">Lipoprotein</keyword>
<dbReference type="CDD" id="cd13578">
    <property type="entry name" value="PBP2_Bug27"/>
    <property type="match status" value="1"/>
</dbReference>
<dbReference type="InterPro" id="IPR005064">
    <property type="entry name" value="BUG"/>
</dbReference>